<comment type="caution">
    <text evidence="2">The sequence shown here is derived from an EMBL/GenBank/DDBJ whole genome shotgun (WGS) entry which is preliminary data.</text>
</comment>
<accession>A0A0B4CL43</accession>
<evidence type="ECO:0000256" key="1">
    <source>
        <dbReference type="SAM" id="SignalP"/>
    </source>
</evidence>
<reference evidence="2 3" key="1">
    <citation type="submission" date="2014-12" db="EMBL/GenBank/DDBJ databases">
        <title>Genome sequencing of Brevundimonas nasdae TPW30.</title>
        <authorList>
            <person name="Tan P.W."/>
            <person name="Chan K.-G."/>
        </authorList>
    </citation>
    <scope>NUCLEOTIDE SEQUENCE [LARGE SCALE GENOMIC DNA]</scope>
    <source>
        <strain evidence="2 3">TPW30</strain>
    </source>
</reference>
<feature type="signal peptide" evidence="1">
    <location>
        <begin position="1"/>
        <end position="21"/>
    </location>
</feature>
<sequence length="144" mass="14785">MKTAITLAVVSALACAACATAPNAPPPPPNYSTVPTQAPTPNARLYAACLQQAAAADAYRRADNGDGAEYILFTCTGAPAAAFAAALIPWSEKIGSTFQRDGRTFRSTAKVEADLYGVDSCSTDATGGDAICILSFNAGDFLDQ</sequence>
<dbReference type="PROSITE" id="PS51257">
    <property type="entry name" value="PROKAR_LIPOPROTEIN"/>
    <property type="match status" value="1"/>
</dbReference>
<evidence type="ECO:0000313" key="3">
    <source>
        <dbReference type="Proteomes" id="UP000031166"/>
    </source>
</evidence>
<name>A0A0B4CL43_9CAUL</name>
<evidence type="ECO:0000313" key="2">
    <source>
        <dbReference type="EMBL" id="KIC57187.1"/>
    </source>
</evidence>
<gene>
    <name evidence="2" type="ORF">RM53_10185</name>
</gene>
<dbReference type="Proteomes" id="UP000031166">
    <property type="component" value="Unassembled WGS sequence"/>
</dbReference>
<organism evidence="2 3">
    <name type="scientific">Brevundimonas nasdae</name>
    <dbReference type="NCBI Taxonomy" id="172043"/>
    <lineage>
        <taxon>Bacteria</taxon>
        <taxon>Pseudomonadati</taxon>
        <taxon>Pseudomonadota</taxon>
        <taxon>Alphaproteobacteria</taxon>
        <taxon>Caulobacterales</taxon>
        <taxon>Caulobacteraceae</taxon>
        <taxon>Brevundimonas</taxon>
    </lineage>
</organism>
<dbReference type="EMBL" id="JWSY01000017">
    <property type="protein sequence ID" value="KIC57187.1"/>
    <property type="molecule type" value="Genomic_DNA"/>
</dbReference>
<dbReference type="RefSeq" id="WP_039246455.1">
    <property type="nucleotide sequence ID" value="NZ_JWSY01000017.1"/>
</dbReference>
<evidence type="ECO:0008006" key="4">
    <source>
        <dbReference type="Google" id="ProtNLM"/>
    </source>
</evidence>
<protein>
    <recommendedName>
        <fullName evidence="4">Lipoprotein</fullName>
    </recommendedName>
</protein>
<proteinExistence type="predicted"/>
<dbReference type="AlphaFoldDB" id="A0A0B4CL43"/>
<dbReference type="STRING" id="172043.RM53_10185"/>
<feature type="chain" id="PRO_5002084614" description="Lipoprotein" evidence="1">
    <location>
        <begin position="22"/>
        <end position="144"/>
    </location>
</feature>
<keyword evidence="1" id="KW-0732">Signal</keyword>